<feature type="domain" description="NADH:flavin oxidoreductase/NADH oxidase N-terminal" evidence="10">
    <location>
        <begin position="13"/>
        <end position="333"/>
    </location>
</feature>
<name>A0A0W1AGM7_9GAMM</name>
<keyword evidence="9" id="KW-0411">Iron-sulfur</keyword>
<comment type="cofactor">
    <cofactor evidence="1">
        <name>FMN</name>
        <dbReference type="ChEBI" id="CHEBI:58210"/>
    </cofactor>
</comment>
<dbReference type="InterPro" id="IPR023753">
    <property type="entry name" value="FAD/NAD-binding_dom"/>
</dbReference>
<evidence type="ECO:0000256" key="2">
    <source>
        <dbReference type="ARBA" id="ARBA00001966"/>
    </source>
</evidence>
<keyword evidence="6" id="KW-0479">Metal-binding</keyword>
<evidence type="ECO:0000259" key="10">
    <source>
        <dbReference type="Pfam" id="PF00724"/>
    </source>
</evidence>
<dbReference type="GO" id="GO:0016491">
    <property type="term" value="F:oxidoreductase activity"/>
    <property type="evidence" value="ECO:0007669"/>
    <property type="project" value="UniProtKB-KW"/>
</dbReference>
<dbReference type="Gene3D" id="3.40.50.720">
    <property type="entry name" value="NAD(P)-binding Rossmann-like Domain"/>
    <property type="match status" value="1"/>
</dbReference>
<protein>
    <submittedName>
        <fullName evidence="12">2,4-dienoyl-CoA reductase FadH1</fullName>
    </submittedName>
</protein>
<dbReference type="InterPro" id="IPR001155">
    <property type="entry name" value="OxRdtase_FMN_N"/>
</dbReference>
<keyword evidence="13" id="KW-1185">Reference proteome</keyword>
<dbReference type="RefSeq" id="WP_058479892.1">
    <property type="nucleotide sequence ID" value="NZ_CAAAIQ010000008.1"/>
</dbReference>
<evidence type="ECO:0000256" key="7">
    <source>
        <dbReference type="ARBA" id="ARBA00023002"/>
    </source>
</evidence>
<evidence type="ECO:0000259" key="11">
    <source>
        <dbReference type="Pfam" id="PF07992"/>
    </source>
</evidence>
<evidence type="ECO:0000256" key="8">
    <source>
        <dbReference type="ARBA" id="ARBA00023004"/>
    </source>
</evidence>
<organism evidence="12 13">
    <name type="scientific">Legionella waltersii</name>
    <dbReference type="NCBI Taxonomy" id="66969"/>
    <lineage>
        <taxon>Bacteria</taxon>
        <taxon>Pseudomonadati</taxon>
        <taxon>Pseudomonadota</taxon>
        <taxon>Gammaproteobacteria</taxon>
        <taxon>Legionellales</taxon>
        <taxon>Legionellaceae</taxon>
        <taxon>Legionella</taxon>
    </lineage>
</organism>
<evidence type="ECO:0000256" key="3">
    <source>
        <dbReference type="ARBA" id="ARBA00011048"/>
    </source>
</evidence>
<reference evidence="12 13" key="1">
    <citation type="submission" date="2015-11" db="EMBL/GenBank/DDBJ databases">
        <title>Genomic analysis of 38 Legionella species identifies large and diverse effector repertoires.</title>
        <authorList>
            <person name="Burstein D."/>
            <person name="Amaro F."/>
            <person name="Zusman T."/>
            <person name="Lifshitz Z."/>
            <person name="Cohen O."/>
            <person name="Gilbert J.A."/>
            <person name="Pupko T."/>
            <person name="Shuman H.A."/>
            <person name="Segal G."/>
        </authorList>
    </citation>
    <scope>NUCLEOTIDE SEQUENCE [LARGE SCALE GENOMIC DNA]</scope>
    <source>
        <strain evidence="12 13">ATCC 51914</strain>
    </source>
</reference>
<dbReference type="OrthoDB" id="8523426at2"/>
<comment type="similarity">
    <text evidence="3">In the N-terminal section; belongs to the NADH:flavin oxidoreductase/NADH oxidase family.</text>
</comment>
<evidence type="ECO:0000256" key="5">
    <source>
        <dbReference type="ARBA" id="ARBA00022643"/>
    </source>
</evidence>
<keyword evidence="8" id="KW-0408">Iron</keyword>
<evidence type="ECO:0000256" key="1">
    <source>
        <dbReference type="ARBA" id="ARBA00001917"/>
    </source>
</evidence>
<proteinExistence type="inferred from homology"/>
<evidence type="ECO:0000256" key="6">
    <source>
        <dbReference type="ARBA" id="ARBA00022723"/>
    </source>
</evidence>
<keyword evidence="5" id="KW-0288">FMN</keyword>
<evidence type="ECO:0000256" key="4">
    <source>
        <dbReference type="ARBA" id="ARBA00022630"/>
    </source>
</evidence>
<dbReference type="InterPro" id="IPR036188">
    <property type="entry name" value="FAD/NAD-bd_sf"/>
</dbReference>
<dbReference type="GO" id="GO:0046872">
    <property type="term" value="F:metal ion binding"/>
    <property type="evidence" value="ECO:0007669"/>
    <property type="project" value="UniProtKB-KW"/>
</dbReference>
<dbReference type="PRINTS" id="PR00368">
    <property type="entry name" value="FADPNR"/>
</dbReference>
<dbReference type="EMBL" id="LNZB01000031">
    <property type="protein sequence ID" value="KTD80482.1"/>
    <property type="molecule type" value="Genomic_DNA"/>
</dbReference>
<dbReference type="FunFam" id="3.20.20.70:FF:000082">
    <property type="entry name" value="NADPH-dependent 2,4-dienoyl-CoA reductase"/>
    <property type="match status" value="1"/>
</dbReference>
<gene>
    <name evidence="12" type="primary">fadH</name>
    <name evidence="12" type="ORF">Lwal_1179</name>
</gene>
<dbReference type="SUPFAM" id="SSF51395">
    <property type="entry name" value="FMN-linked oxidoreductases"/>
    <property type="match status" value="1"/>
</dbReference>
<dbReference type="Pfam" id="PF00724">
    <property type="entry name" value="Oxidored_FMN"/>
    <property type="match status" value="1"/>
</dbReference>
<dbReference type="Proteomes" id="UP000054729">
    <property type="component" value="Unassembled WGS sequence"/>
</dbReference>
<dbReference type="GO" id="GO:0010181">
    <property type="term" value="F:FMN binding"/>
    <property type="evidence" value="ECO:0007669"/>
    <property type="project" value="InterPro"/>
</dbReference>
<dbReference type="PATRIC" id="fig|66969.6.peg.1293"/>
<dbReference type="InterPro" id="IPR013785">
    <property type="entry name" value="Aldolase_TIM"/>
</dbReference>
<dbReference type="STRING" id="66969.Lwal_1179"/>
<keyword evidence="7" id="KW-0560">Oxidoreductase</keyword>
<dbReference type="CDD" id="cd02930">
    <property type="entry name" value="DCR_FMN"/>
    <property type="match status" value="1"/>
</dbReference>
<sequence length="674" mass="74749">MELRIDNTPFKSIFQPLDLGFTQLKNRLLMGSMHTGLEEDKDGLKRLASFYRERALGGAGLIVTGGFAPNRAGRLAPFAAKLTNNKEQRKHELVTQTVHEAGGKIALQILHAGRYGYHPFVVAPSKIKSPISPFKPWEMSKRRIHKTIKHFARCARLAQRAGYDGVEIMGSEGYLINQFIVTHTNHRKDEWGGSYANRIRFPIEVVRSVREAVGKDFIIIYRLSMLDLVAEGSNWQEIVTLAKEIEQAGATIINTGIGWHEARIPTIATMVPPAAFTPITKRLKSEISIPLITSNRINTPELANEILESGVADMISMARPFLADSHFVEKARIGESKAINVCIACNQACLDRIFVNKSASCLVNPRACNETELVYETTHQPKSLAVVGSGPAGLAFAVTASERGHQVTLFEKSDKIGGQFNLAKKIPGKEDFQHTLNYFDYQLKKFKVDVRLNTEANSELLQDFDEIILASGIKPRNPDIPGIDHEKVVSYIDVINGKKPVGNKVAIIGAGGIGFDVAEFLTHEHTVSKDQFYKEWGIDLTGHNRGGLIAPQVTSSPREVYLLQRKKEKMGKRLGKTTGWIHRSSLKHKKVKMISGVSYERIDDHGLHILLDDKPQILEVDTVVICAGQNELKDLYEPLKSAGKTVHLIGGSFKALELDARHAIDQACRLAALV</sequence>
<dbReference type="PANTHER" id="PTHR42917:SF2">
    <property type="entry name" value="2,4-DIENOYL-COA REDUCTASE [(2E)-ENOYL-COA-PRODUCING]"/>
    <property type="match status" value="1"/>
</dbReference>
<accession>A0A0W1AGM7</accession>
<evidence type="ECO:0000313" key="12">
    <source>
        <dbReference type="EMBL" id="KTD80482.1"/>
    </source>
</evidence>
<feature type="domain" description="FAD/NAD(P)-binding" evidence="11">
    <location>
        <begin position="383"/>
        <end position="636"/>
    </location>
</feature>
<dbReference type="Gene3D" id="3.50.50.60">
    <property type="entry name" value="FAD/NAD(P)-binding domain"/>
    <property type="match status" value="1"/>
</dbReference>
<dbReference type="SUPFAM" id="SSF51905">
    <property type="entry name" value="FAD/NAD(P)-binding domain"/>
    <property type="match status" value="1"/>
</dbReference>
<dbReference type="GO" id="GO:0051536">
    <property type="term" value="F:iron-sulfur cluster binding"/>
    <property type="evidence" value="ECO:0007669"/>
    <property type="project" value="UniProtKB-KW"/>
</dbReference>
<comment type="caution">
    <text evidence="12">The sequence shown here is derived from an EMBL/GenBank/DDBJ whole genome shotgun (WGS) entry which is preliminary data.</text>
</comment>
<keyword evidence="4" id="KW-0285">Flavoprotein</keyword>
<comment type="cofactor">
    <cofactor evidence="2">
        <name>[4Fe-4S] cluster</name>
        <dbReference type="ChEBI" id="CHEBI:49883"/>
    </cofactor>
</comment>
<dbReference type="Pfam" id="PF07992">
    <property type="entry name" value="Pyr_redox_2"/>
    <property type="match status" value="1"/>
</dbReference>
<dbReference type="FunFam" id="3.50.50.60:FF:000113">
    <property type="entry name" value="NADPH-dependent 2,4-dienoyl-CoA reductase"/>
    <property type="match status" value="1"/>
</dbReference>
<evidence type="ECO:0000256" key="9">
    <source>
        <dbReference type="ARBA" id="ARBA00023014"/>
    </source>
</evidence>
<dbReference type="Gene3D" id="3.20.20.70">
    <property type="entry name" value="Aldolase class I"/>
    <property type="match status" value="1"/>
</dbReference>
<dbReference type="InterPro" id="IPR051793">
    <property type="entry name" value="NADH:flavin_oxidoreductase"/>
</dbReference>
<evidence type="ECO:0000313" key="13">
    <source>
        <dbReference type="Proteomes" id="UP000054729"/>
    </source>
</evidence>
<dbReference type="AlphaFoldDB" id="A0A0W1AGM7"/>
<dbReference type="PANTHER" id="PTHR42917">
    <property type="entry name" value="2,4-DIENOYL-COA REDUCTASE"/>
    <property type="match status" value="1"/>
</dbReference>